<feature type="compositionally biased region" description="Basic and acidic residues" evidence="12">
    <location>
        <begin position="1"/>
        <end position="14"/>
    </location>
</feature>
<dbReference type="AlphaFoldDB" id="A0A2A9MJ83"/>
<comment type="catalytic activity">
    <reaction evidence="1 11">
        <text>ATP-dependent breakage, passage and rejoining of double-stranded DNA.</text>
        <dbReference type="EC" id="5.6.2.2"/>
    </reaction>
</comment>
<comment type="subunit">
    <text evidence="11">Homodimer.</text>
</comment>
<dbReference type="GeneID" id="40311275"/>
<keyword evidence="14" id="KW-0418">Kinase</keyword>
<dbReference type="GO" id="GO:0006265">
    <property type="term" value="P:DNA topological change"/>
    <property type="evidence" value="ECO:0007669"/>
    <property type="project" value="UniProtKB-UniRule"/>
</dbReference>
<dbReference type="InterPro" id="IPR013506">
    <property type="entry name" value="Topo_IIA_bsu_dom2"/>
</dbReference>
<proteinExistence type="inferred from homology"/>
<dbReference type="STRING" id="94643.A0A2A9MJ83"/>
<dbReference type="Pfam" id="PF00986">
    <property type="entry name" value="DNA_gyraseB_C"/>
    <property type="match status" value="1"/>
</dbReference>
<evidence type="ECO:0000256" key="3">
    <source>
        <dbReference type="ARBA" id="ARBA00010708"/>
    </source>
</evidence>
<dbReference type="EC" id="5.6.2.2" evidence="11"/>
<feature type="domain" description="Toprim" evidence="13">
    <location>
        <begin position="939"/>
        <end position="1058"/>
    </location>
</feature>
<dbReference type="KEGG" id="bbes:BESB_063470"/>
<dbReference type="InterPro" id="IPR036890">
    <property type="entry name" value="HATPase_C_sf"/>
</dbReference>
<feature type="compositionally biased region" description="Acidic residues" evidence="12">
    <location>
        <begin position="1165"/>
        <end position="1174"/>
    </location>
</feature>
<dbReference type="InterPro" id="IPR000565">
    <property type="entry name" value="Topo_IIA_B"/>
</dbReference>
<dbReference type="GO" id="GO:0003918">
    <property type="term" value="F:DNA topoisomerase type II (double strand cut, ATP-hydrolyzing) activity"/>
    <property type="evidence" value="ECO:0007669"/>
    <property type="project" value="UniProtKB-UniRule"/>
</dbReference>
<dbReference type="PANTHER" id="PTHR45866">
    <property type="entry name" value="DNA GYRASE/TOPOISOMERASE SUBUNIT B"/>
    <property type="match status" value="1"/>
</dbReference>
<keyword evidence="9 11" id="KW-0238">DNA-binding</keyword>
<keyword evidence="15" id="KW-1185">Reference proteome</keyword>
<evidence type="ECO:0000256" key="7">
    <source>
        <dbReference type="ARBA" id="ARBA00022842"/>
    </source>
</evidence>
<feature type="compositionally biased region" description="Basic and acidic residues" evidence="12">
    <location>
        <begin position="1090"/>
        <end position="1103"/>
    </location>
</feature>
<feature type="region of interest" description="Disordered" evidence="12">
    <location>
        <begin position="1"/>
        <end position="29"/>
    </location>
</feature>
<name>A0A2A9MJ83_BESBE</name>
<dbReference type="Gene3D" id="3.30.230.10">
    <property type="match status" value="1"/>
</dbReference>
<keyword evidence="4" id="KW-0479">Metal-binding</keyword>
<dbReference type="VEuPathDB" id="ToxoDB:BESB_063470"/>
<dbReference type="PRINTS" id="PR00418">
    <property type="entry name" value="TPI2FAMILY"/>
</dbReference>
<dbReference type="InterPro" id="IPR020568">
    <property type="entry name" value="Ribosomal_Su5_D2-typ_SF"/>
</dbReference>
<comment type="similarity">
    <text evidence="11">Belongs to the type II topoisomerase family.</text>
</comment>
<dbReference type="OrthoDB" id="333230at2759"/>
<dbReference type="Gene3D" id="3.30.565.10">
    <property type="entry name" value="Histidine kinase-like ATPase, C-terminal domain"/>
    <property type="match status" value="2"/>
</dbReference>
<dbReference type="PRINTS" id="PR01159">
    <property type="entry name" value="DNAGYRASEB"/>
</dbReference>
<comment type="caution">
    <text evidence="14">The sequence shown here is derived from an EMBL/GenBank/DDBJ whole genome shotgun (WGS) entry which is preliminary data.</text>
</comment>
<dbReference type="FunFam" id="3.40.50.670:FF:000001">
    <property type="entry name" value="DNA topoisomerase 2"/>
    <property type="match status" value="1"/>
</dbReference>
<evidence type="ECO:0000313" key="14">
    <source>
        <dbReference type="EMBL" id="PFH35460.1"/>
    </source>
</evidence>
<evidence type="ECO:0000256" key="8">
    <source>
        <dbReference type="ARBA" id="ARBA00023029"/>
    </source>
</evidence>
<evidence type="ECO:0000259" key="13">
    <source>
        <dbReference type="PROSITE" id="PS50880"/>
    </source>
</evidence>
<feature type="region of interest" description="Disordered" evidence="12">
    <location>
        <begin position="610"/>
        <end position="637"/>
    </location>
</feature>
<keyword evidence="8 11" id="KW-0799">Topoisomerase</keyword>
<dbReference type="InterPro" id="IPR013760">
    <property type="entry name" value="Topo_IIA-like_dom_sf"/>
</dbReference>
<feature type="region of interest" description="Disordered" evidence="12">
    <location>
        <begin position="1137"/>
        <end position="1188"/>
    </location>
</feature>
<evidence type="ECO:0000256" key="5">
    <source>
        <dbReference type="ARBA" id="ARBA00022741"/>
    </source>
</evidence>
<dbReference type="GO" id="GO:0016301">
    <property type="term" value="F:kinase activity"/>
    <property type="evidence" value="ECO:0007669"/>
    <property type="project" value="UniProtKB-KW"/>
</dbReference>
<dbReference type="Gene3D" id="3.40.50.670">
    <property type="match status" value="1"/>
</dbReference>
<evidence type="ECO:0000256" key="11">
    <source>
        <dbReference type="RuleBase" id="RU362094"/>
    </source>
</evidence>
<protein>
    <recommendedName>
        <fullName evidence="11">DNA topoisomerase 2</fullName>
        <ecNumber evidence="11">5.6.2.2</ecNumber>
    </recommendedName>
</protein>
<dbReference type="SUPFAM" id="SSF55874">
    <property type="entry name" value="ATPase domain of HSP90 chaperone/DNA topoisomerase II/histidine kinase"/>
    <property type="match status" value="1"/>
</dbReference>
<dbReference type="Pfam" id="PF00204">
    <property type="entry name" value="DNA_gyraseB"/>
    <property type="match status" value="2"/>
</dbReference>
<dbReference type="PROSITE" id="PS50880">
    <property type="entry name" value="TOPRIM"/>
    <property type="match status" value="1"/>
</dbReference>
<dbReference type="RefSeq" id="XP_029219469.1">
    <property type="nucleotide sequence ID" value="XM_029364761.1"/>
</dbReference>
<organism evidence="14 15">
    <name type="scientific">Besnoitia besnoiti</name>
    <name type="common">Apicomplexan protozoan</name>
    <dbReference type="NCBI Taxonomy" id="94643"/>
    <lineage>
        <taxon>Eukaryota</taxon>
        <taxon>Sar</taxon>
        <taxon>Alveolata</taxon>
        <taxon>Apicomplexa</taxon>
        <taxon>Conoidasida</taxon>
        <taxon>Coccidia</taxon>
        <taxon>Eucoccidiorida</taxon>
        <taxon>Eimeriorina</taxon>
        <taxon>Sarcocystidae</taxon>
        <taxon>Besnoitia</taxon>
    </lineage>
</organism>
<evidence type="ECO:0000313" key="15">
    <source>
        <dbReference type="Proteomes" id="UP000224006"/>
    </source>
</evidence>
<feature type="region of interest" description="Disordered" evidence="12">
    <location>
        <begin position="704"/>
        <end position="727"/>
    </location>
</feature>
<accession>A0A2A9MJ83</accession>
<evidence type="ECO:0000256" key="12">
    <source>
        <dbReference type="SAM" id="MobiDB-lite"/>
    </source>
</evidence>
<dbReference type="InterPro" id="IPR014721">
    <property type="entry name" value="Ribsml_uS5_D2-typ_fold_subgr"/>
</dbReference>
<dbReference type="Pfam" id="PF01751">
    <property type="entry name" value="Toprim"/>
    <property type="match status" value="1"/>
</dbReference>
<dbReference type="GO" id="GO:0005524">
    <property type="term" value="F:ATP binding"/>
    <property type="evidence" value="ECO:0007669"/>
    <property type="project" value="UniProtKB-UniRule"/>
</dbReference>
<keyword evidence="14" id="KW-0808">Transferase</keyword>
<keyword evidence="5 11" id="KW-0547">Nucleotide-binding</keyword>
<dbReference type="SUPFAM" id="SSF56719">
    <property type="entry name" value="Type II DNA topoisomerase"/>
    <property type="match status" value="1"/>
</dbReference>
<evidence type="ECO:0000256" key="10">
    <source>
        <dbReference type="ARBA" id="ARBA00023235"/>
    </source>
</evidence>
<dbReference type="InterPro" id="IPR001241">
    <property type="entry name" value="Topo_IIA"/>
</dbReference>
<evidence type="ECO:0000256" key="6">
    <source>
        <dbReference type="ARBA" id="ARBA00022840"/>
    </source>
</evidence>
<evidence type="ECO:0000256" key="2">
    <source>
        <dbReference type="ARBA" id="ARBA00001946"/>
    </source>
</evidence>
<keyword evidence="7" id="KW-0460">Magnesium</keyword>
<comment type="function">
    <text evidence="11">Control of topological states of DNA by transient breakage and subsequent rejoining of DNA strands. Topoisomerase II makes double-strand breaks.</text>
</comment>
<dbReference type="GO" id="GO:0003677">
    <property type="term" value="F:DNA binding"/>
    <property type="evidence" value="ECO:0007669"/>
    <property type="project" value="UniProtKB-UniRule"/>
</dbReference>
<dbReference type="Proteomes" id="UP000224006">
    <property type="component" value="Chromosome V"/>
</dbReference>
<dbReference type="InterPro" id="IPR006171">
    <property type="entry name" value="TOPRIM_dom"/>
</dbReference>
<evidence type="ECO:0000256" key="9">
    <source>
        <dbReference type="ARBA" id="ARBA00023125"/>
    </source>
</evidence>
<evidence type="ECO:0000256" key="1">
    <source>
        <dbReference type="ARBA" id="ARBA00000185"/>
    </source>
</evidence>
<keyword evidence="6 11" id="KW-0067">ATP-binding</keyword>
<dbReference type="EMBL" id="NWUJ01000005">
    <property type="protein sequence ID" value="PFH35460.1"/>
    <property type="molecule type" value="Genomic_DNA"/>
</dbReference>
<dbReference type="InterPro" id="IPR013759">
    <property type="entry name" value="Topo_IIA_B_C"/>
</dbReference>
<feature type="region of interest" description="Disordered" evidence="12">
    <location>
        <begin position="1082"/>
        <end position="1107"/>
    </location>
</feature>
<dbReference type="InterPro" id="IPR002288">
    <property type="entry name" value="DNA_gyrase_B_C"/>
</dbReference>
<feature type="region of interest" description="Disordered" evidence="12">
    <location>
        <begin position="185"/>
        <end position="216"/>
    </location>
</feature>
<dbReference type="SMART" id="SM00433">
    <property type="entry name" value="TOP2c"/>
    <property type="match status" value="1"/>
</dbReference>
<dbReference type="Pfam" id="PF02518">
    <property type="entry name" value="HATPase_c"/>
    <property type="match status" value="1"/>
</dbReference>
<reference evidence="14 15" key="1">
    <citation type="submission" date="2017-09" db="EMBL/GenBank/DDBJ databases">
        <title>Genome sequencing of Besnoitia besnoiti strain Bb-Ger1.</title>
        <authorList>
            <person name="Schares G."/>
            <person name="Venepally P."/>
            <person name="Lorenzi H.A."/>
        </authorList>
    </citation>
    <scope>NUCLEOTIDE SEQUENCE [LARGE SCALE GENOMIC DNA]</scope>
    <source>
        <strain evidence="14 15">Bb-Ger1</strain>
    </source>
</reference>
<dbReference type="GO" id="GO:0046872">
    <property type="term" value="F:metal ion binding"/>
    <property type="evidence" value="ECO:0007669"/>
    <property type="project" value="UniProtKB-KW"/>
</dbReference>
<comment type="similarity">
    <text evidence="3">Belongs to the type II topoisomerase GyrB family.</text>
</comment>
<dbReference type="SMART" id="SM00387">
    <property type="entry name" value="HATPase_c"/>
    <property type="match status" value="1"/>
</dbReference>
<dbReference type="PANTHER" id="PTHR45866:SF1">
    <property type="entry name" value="DNA GYRASE SUBUNIT B, MITOCHONDRIAL"/>
    <property type="match status" value="1"/>
</dbReference>
<sequence length="1264" mass="134136">MSRDSSSAEREREGGNPQKAVKTRCCAGPSSLCRSPSPPRRVCSSAAARSAWCPLSPSCLSPASLRSRSPLRSSVYSYYPHFYSSVRRPSNSCGCGAVGGYPTGLRGKRRALVSSLVSCVLLLSAFAAQAPQATAVARSRAGTSFCRVAPPYPPELSASCSPQTTCHGLSQTRPRAALACCSPRGSTWSSESLRPSCRSSSPRQSTVFSSPCSPPSPSRFASPSPLSLHSVVGFLAAPVNSSSFCLSAAPSTPSYSTSSRLSLLVSAPLQSSPSSVLPAFSSVSPSVFSLRDRGSSSAASSCVSSLPSSSAGTYTAGSIRVLEGLEPVRMRPGMYIGSTDSEGLHHLVWEALDNAVDEIENGGCRNIVVILHPDRRRVTVADDGRGIPCDMHPQTGVSALETVFTKLHAGGKFTPSAAPATSSGAEEKSSYAIAGGLHGVGSSVINALSSRLHVSVLRNGGLHEMSFSRGRVLAPLRVRPSSPATGFGEAASRWKEPAGPSQVSESSAPESDGALELRRRRDIQDFATSAFASWPPSAGASGAERNPFELLFGPTPAASGTCVSFEVDGEIFGDELRLDGRKIETRLRDLAYLHPAASFQFVELPAAADAPHRRPDGAAGEEGTASERSDGGELQTETGECEALRALLFKEPGGLDAYIQHLSANLTSLFSEAPVISINGSHPSSDMSLSVRLFFSSPSALSSSPAGSEGAAAPEAAPAPRSSASVSPLSSETLASSSSDFFLSFVNSIPTPEGGAHVEGVRAGLTRAIQRLLRLSSAAAEAFPSGRGRGTATAIGRTSFLRGDARRGARRGAQGEADAEKALTVQGEFLREGLVGVVSLKMREAEFEGQTKKKLGNKKVKGIVEEFVCEALVRYFETHSQNFQRVLQKAATARAAAAAARAAREFARAKQQATSSHSTLLPGKLADCSPTNAAERRSKEIFIVEGESAAGSAKQARDRRTQAILPLRGKILNVEKLGNFRRIFENEELKALIAALGIGVTKTGEVRADLEGLRYSRIIILTDADVDGAHIRSLLLTFFFRLQPELFRRGLVFVACPPLFKISHPPTPRRLLEEATETLRRFRAAPGGEGRGRGDPEEAREGKGASLATESYVWSEDEVEKIFQVLRDFRASKKARLRKKNAEDRSLQGAGAGEETPSEVKDGIGEEVEEEGDAAGESGDRGGETRLTLPGVSLQRFKGLGEMRPEQLRRTTMSPQTRMLKRISIEDAQEAEKIVVSLMGDDIEARKRIIADASGEVFLDDLDV</sequence>
<dbReference type="InterPro" id="IPR003594">
    <property type="entry name" value="HATPase_dom"/>
</dbReference>
<gene>
    <name evidence="14" type="ORF">BESB_063470</name>
</gene>
<dbReference type="SUPFAM" id="SSF54211">
    <property type="entry name" value="Ribosomal protein S5 domain 2-like"/>
    <property type="match status" value="2"/>
</dbReference>
<keyword evidence="10 11" id="KW-0413">Isomerase</keyword>
<feature type="compositionally biased region" description="Low complexity" evidence="12">
    <location>
        <begin position="189"/>
        <end position="211"/>
    </location>
</feature>
<evidence type="ECO:0000256" key="4">
    <source>
        <dbReference type="ARBA" id="ARBA00022723"/>
    </source>
</evidence>
<comment type="cofactor">
    <cofactor evidence="2">
        <name>Mg(2+)</name>
        <dbReference type="ChEBI" id="CHEBI:18420"/>
    </cofactor>
</comment>
<feature type="region of interest" description="Disordered" evidence="12">
    <location>
        <begin position="478"/>
        <end position="514"/>
    </location>
</feature>